<evidence type="ECO:0000313" key="3">
    <source>
        <dbReference type="Proteomes" id="UP001589613"/>
    </source>
</evidence>
<reference evidence="2 3" key="1">
    <citation type="submission" date="2024-09" db="EMBL/GenBank/DDBJ databases">
        <authorList>
            <person name="Sun Q."/>
            <person name="Mori K."/>
        </authorList>
    </citation>
    <scope>NUCLEOTIDE SEQUENCE [LARGE SCALE GENOMIC DNA]</scope>
    <source>
        <strain evidence="2 3">JCM 12763</strain>
    </source>
</reference>
<evidence type="ECO:0000313" key="2">
    <source>
        <dbReference type="EMBL" id="MFB9732847.1"/>
    </source>
</evidence>
<dbReference type="InterPro" id="IPR016181">
    <property type="entry name" value="Acyl_CoA_acyltransferase"/>
</dbReference>
<dbReference type="CDD" id="cd04301">
    <property type="entry name" value="NAT_SF"/>
    <property type="match status" value="1"/>
</dbReference>
<organism evidence="2 3">
    <name type="scientific">Ornithinimicrobium kibberense</name>
    <dbReference type="NCBI Taxonomy" id="282060"/>
    <lineage>
        <taxon>Bacteria</taxon>
        <taxon>Bacillati</taxon>
        <taxon>Actinomycetota</taxon>
        <taxon>Actinomycetes</taxon>
        <taxon>Micrococcales</taxon>
        <taxon>Ornithinimicrobiaceae</taxon>
        <taxon>Ornithinimicrobium</taxon>
    </lineage>
</organism>
<dbReference type="InterPro" id="IPR000182">
    <property type="entry name" value="GNAT_dom"/>
</dbReference>
<dbReference type="Gene3D" id="3.40.630.30">
    <property type="match status" value="1"/>
</dbReference>
<dbReference type="SUPFAM" id="SSF55729">
    <property type="entry name" value="Acyl-CoA N-acyltransferases (Nat)"/>
    <property type="match status" value="1"/>
</dbReference>
<keyword evidence="3" id="KW-1185">Reference proteome</keyword>
<dbReference type="PANTHER" id="PTHR39173:SF1">
    <property type="entry name" value="ACETYLTRANSFERASE"/>
    <property type="match status" value="1"/>
</dbReference>
<name>A0ABV5V4X2_9MICO</name>
<feature type="domain" description="N-acetyltransferase" evidence="1">
    <location>
        <begin position="3"/>
        <end position="164"/>
    </location>
</feature>
<dbReference type="Proteomes" id="UP001589613">
    <property type="component" value="Unassembled WGS sequence"/>
</dbReference>
<dbReference type="PROSITE" id="PS51186">
    <property type="entry name" value="GNAT"/>
    <property type="match status" value="1"/>
</dbReference>
<accession>A0ABV5V4X2</accession>
<dbReference type="RefSeq" id="WP_075956655.1">
    <property type="nucleotide sequence ID" value="NZ_JBHMAX010000023.1"/>
</dbReference>
<sequence>MTLRLRPPGPGDEAAARALHEELLADGFSFLLSDGTWEEVLASCERDAAGTDLPPDRVRADFLLAEVDGEVVGRVSVRHELTPSLLEVGGHVGYAVGPRFRRRGHATEILRQSLARLRDLGVELVLVTCDDDNTGSARVIEACGGVLEDVRTVEGHLPKRRYWITP</sequence>
<comment type="caution">
    <text evidence="2">The sequence shown here is derived from an EMBL/GenBank/DDBJ whole genome shotgun (WGS) entry which is preliminary data.</text>
</comment>
<dbReference type="EMBL" id="JBHMAX010000023">
    <property type="protein sequence ID" value="MFB9732847.1"/>
    <property type="molecule type" value="Genomic_DNA"/>
</dbReference>
<evidence type="ECO:0000259" key="1">
    <source>
        <dbReference type="PROSITE" id="PS51186"/>
    </source>
</evidence>
<gene>
    <name evidence="2" type="ORF">ACFFN0_12425</name>
</gene>
<dbReference type="PANTHER" id="PTHR39173">
    <property type="entry name" value="ACETYLTRANSFERASE"/>
    <property type="match status" value="1"/>
</dbReference>
<proteinExistence type="predicted"/>
<dbReference type="Pfam" id="PF13302">
    <property type="entry name" value="Acetyltransf_3"/>
    <property type="match status" value="1"/>
</dbReference>
<protein>
    <submittedName>
        <fullName evidence="2">GNAT family N-acetyltransferase</fullName>
    </submittedName>
</protein>